<protein>
    <recommendedName>
        <fullName evidence="3">DUF4214 domain-containing protein</fullName>
    </recommendedName>
</protein>
<evidence type="ECO:0000313" key="5">
    <source>
        <dbReference type="Proteomes" id="UP000070433"/>
    </source>
</evidence>
<evidence type="ECO:0000313" key="4">
    <source>
        <dbReference type="EMBL" id="AMO23983.1"/>
    </source>
</evidence>
<dbReference type="GO" id="GO:0008237">
    <property type="term" value="F:metallopeptidase activity"/>
    <property type="evidence" value="ECO:0007669"/>
    <property type="project" value="InterPro"/>
</dbReference>
<comment type="subcellular location">
    <subcellularLocation>
        <location evidence="1">Secreted</location>
    </subcellularLocation>
</comment>
<dbReference type="PANTHER" id="PTHR38340">
    <property type="entry name" value="S-LAYER PROTEIN"/>
    <property type="match status" value="1"/>
</dbReference>
<sequence length="857" mass="90087">MGTFQLTGDSIIDATTHGYYWVLGPDRTIDWAISGGLAGEIWNRPADLVQTIGGILNTISYFADVKFNYVGSFSSPSAAYLAGSEITITLSGSTSIFPSSNIWARGYFPTLNGATGYAGQPGDVFLNINSQANFLSTYAPGSAGWFVFLHELGHVLGLKHPHDDGGTGRPTLAQIGLGDFDTDWVTVMSYRDDFNWNLRAWDPITPMILDVLALQYVYGRNMSTNAGDSVLELARIGAYGTLWDSSGNDTVVVTNAPEGWTIVLPNIQLSSLVATKAGVAFPTADNYLPSPTTFYWLAGDIENANGSSYADTLIGSDLDNRLQGGAGNDYMDGGEGNDVFDWDAGSRGGADTMEGGGGDDVYVIDSIGDVIIEQANGGTDRVWSPLSYSLVGTNIEELGALSGAGNLTFRGNEFNNRIGTGAGADSIFANGGNDSLYGGLGNDTLDGGAGFDLAVFDRRLTGITRSGQFFVATSGDGVDQLINVERLQFQNANIALDLDGSAGQAYRLYQAAFNRSPDLMGLGFQMAQLDNGASLAQVAGNFIASPEFQATYGALNNTQFVTLLYQNVLHRAPDADGLNFWVAHLNGGMSRAVVLTGFSESPENKAALLPTITNGISYGIERTGTASSNNLSGTDAAEMLNGLAGNDLLTANGGDDTLLGGDGNDTLVGGTGNDTISGQLGLDIASYAAAFSSLKITHTNDGKFTVTDQVGSLGIDLLDSVERLVLSDLRVALDINGNGGMAYRLYRAAFDRTPDLPGLGFQIGALDGGLTVNQVAANFIASPEFQTKYGALTNTQYVTQLYQNVLHRAPDAGGLAFHVGNLNAGMSRADVLVGFSESPENKAAVIGVIQDGITYTV</sequence>
<keyword evidence="2" id="KW-0964">Secreted</keyword>
<feature type="domain" description="DUF4214" evidence="3">
    <location>
        <begin position="776"/>
        <end position="843"/>
    </location>
</feature>
<dbReference type="PRINTS" id="PR00313">
    <property type="entry name" value="CABNDNGRPT"/>
</dbReference>
<dbReference type="Gene3D" id="2.150.10.10">
    <property type="entry name" value="Serralysin-like metalloprotease, C-terminal"/>
    <property type="match status" value="3"/>
</dbReference>
<dbReference type="InterPro" id="IPR034033">
    <property type="entry name" value="Serralysin-like"/>
</dbReference>
<dbReference type="Proteomes" id="UP000070433">
    <property type="component" value="Chromosome"/>
</dbReference>
<dbReference type="InterPro" id="IPR001343">
    <property type="entry name" value="Hemolysn_Ca-bd"/>
</dbReference>
<organism evidence="4 5">
    <name type="scientific">Ramlibacter tataouinensis</name>
    <dbReference type="NCBI Taxonomy" id="94132"/>
    <lineage>
        <taxon>Bacteria</taxon>
        <taxon>Pseudomonadati</taxon>
        <taxon>Pseudomonadota</taxon>
        <taxon>Betaproteobacteria</taxon>
        <taxon>Burkholderiales</taxon>
        <taxon>Comamonadaceae</taxon>
        <taxon>Ramlibacter</taxon>
    </lineage>
</organism>
<dbReference type="Pfam" id="PF13946">
    <property type="entry name" value="DUF4214"/>
    <property type="match status" value="2"/>
</dbReference>
<evidence type="ECO:0000256" key="2">
    <source>
        <dbReference type="ARBA" id="ARBA00022525"/>
    </source>
</evidence>
<dbReference type="SUPFAM" id="SSF51120">
    <property type="entry name" value="beta-Roll"/>
    <property type="match status" value="3"/>
</dbReference>
<dbReference type="PROSITE" id="PS00330">
    <property type="entry name" value="HEMOLYSIN_CALCIUM"/>
    <property type="match status" value="4"/>
</dbReference>
<proteinExistence type="predicted"/>
<dbReference type="InterPro" id="IPR018511">
    <property type="entry name" value="Hemolysin-typ_Ca-bd_CS"/>
</dbReference>
<evidence type="ECO:0000259" key="3">
    <source>
        <dbReference type="Pfam" id="PF13946"/>
    </source>
</evidence>
<dbReference type="SUPFAM" id="SSF55486">
    <property type="entry name" value="Metalloproteases ('zincins'), catalytic domain"/>
    <property type="match status" value="1"/>
</dbReference>
<dbReference type="GO" id="GO:0005509">
    <property type="term" value="F:calcium ion binding"/>
    <property type="evidence" value="ECO:0007669"/>
    <property type="project" value="InterPro"/>
</dbReference>
<feature type="domain" description="DUF4214" evidence="3">
    <location>
        <begin position="539"/>
        <end position="606"/>
    </location>
</feature>
<reference evidence="4 5" key="1">
    <citation type="journal article" date="2014" name="Int. J. Syst. Evol. Microbiol.">
        <title>Ramlibacter solisilvae sp. nov., isolated from forest soil, and emended description of the genus Ramlibacter.</title>
        <authorList>
            <person name="Lee H.J."/>
            <person name="Lee S.H."/>
            <person name="Lee S.S."/>
            <person name="Lee J.S."/>
            <person name="Kim Y."/>
            <person name="Kim S.C."/>
            <person name="Jeon C.O."/>
        </authorList>
    </citation>
    <scope>NUCLEOTIDE SEQUENCE [LARGE SCALE GENOMIC DNA]</scope>
    <source>
        <strain evidence="4 5">5-10</strain>
    </source>
</reference>
<dbReference type="AlphaFoldDB" id="A0A127JVS5"/>
<dbReference type="InterPro" id="IPR050557">
    <property type="entry name" value="RTX_toxin/Mannuronan_C5-epim"/>
</dbReference>
<dbReference type="InterPro" id="IPR024079">
    <property type="entry name" value="MetalloPept_cat_dom_sf"/>
</dbReference>
<dbReference type="Pfam" id="PF00353">
    <property type="entry name" value="HemolysinCabind"/>
    <property type="match status" value="4"/>
</dbReference>
<dbReference type="InterPro" id="IPR025282">
    <property type="entry name" value="DUF4214"/>
</dbReference>
<accession>A0A127JVS5</accession>
<dbReference type="PANTHER" id="PTHR38340:SF1">
    <property type="entry name" value="S-LAYER PROTEIN"/>
    <property type="match status" value="1"/>
</dbReference>
<name>A0A127JVS5_9BURK</name>
<dbReference type="CDD" id="cd04277">
    <property type="entry name" value="ZnMc_serralysin_like"/>
    <property type="match status" value="1"/>
</dbReference>
<dbReference type="Gene3D" id="3.40.390.10">
    <property type="entry name" value="Collagenase (Catalytic Domain)"/>
    <property type="match status" value="1"/>
</dbReference>
<dbReference type="InterPro" id="IPR011049">
    <property type="entry name" value="Serralysin-like_metalloprot_C"/>
</dbReference>
<dbReference type="GO" id="GO:0005576">
    <property type="term" value="C:extracellular region"/>
    <property type="evidence" value="ECO:0007669"/>
    <property type="project" value="UniProtKB-SubCell"/>
</dbReference>
<evidence type="ECO:0000256" key="1">
    <source>
        <dbReference type="ARBA" id="ARBA00004613"/>
    </source>
</evidence>
<dbReference type="EMBL" id="CP010951">
    <property type="protein sequence ID" value="AMO23983.1"/>
    <property type="molecule type" value="Genomic_DNA"/>
</dbReference>
<gene>
    <name evidence="4" type="ORF">UC35_15340</name>
</gene>
<keyword evidence="5" id="KW-1185">Reference proteome</keyword>